<organism evidence="3 4">
    <name type="scientific">Paenibacillus sepulcri</name>
    <dbReference type="NCBI Taxonomy" id="359917"/>
    <lineage>
        <taxon>Bacteria</taxon>
        <taxon>Bacillati</taxon>
        <taxon>Bacillota</taxon>
        <taxon>Bacilli</taxon>
        <taxon>Bacillales</taxon>
        <taxon>Paenibacillaceae</taxon>
        <taxon>Paenibacillus</taxon>
    </lineage>
</organism>
<proteinExistence type="inferred from homology"/>
<dbReference type="Gene3D" id="3.40.50.720">
    <property type="entry name" value="NAD(P)-binding Rossmann-like Domain"/>
    <property type="match status" value="1"/>
</dbReference>
<dbReference type="PRINTS" id="PR00080">
    <property type="entry name" value="SDRFAMILY"/>
</dbReference>
<dbReference type="PANTHER" id="PTHR43639:SF1">
    <property type="entry name" value="SHORT-CHAIN DEHYDROGENASE_REDUCTASE FAMILY PROTEIN"/>
    <property type="match status" value="1"/>
</dbReference>
<feature type="non-terminal residue" evidence="3">
    <location>
        <position position="135"/>
    </location>
</feature>
<protein>
    <submittedName>
        <fullName evidence="3">SDR family oxidoreductase</fullName>
    </submittedName>
</protein>
<keyword evidence="4" id="KW-1185">Reference proteome</keyword>
<keyword evidence="2" id="KW-0560">Oxidoreductase</keyword>
<sequence>DRDAPARLVHEAAGRWGTIDIVVNNAALVCNKPVEEIVHEDWDRLLNVNLKAPFFLIQAALPWLRESRGSVINISSINGIRNDNNNLVYDTIKAGLNHMTQGLALDLRTAGIRFNALMPGGVATPLLNQWFRQFT</sequence>
<gene>
    <name evidence="3" type="ORF">K0U00_48865</name>
</gene>
<evidence type="ECO:0000256" key="2">
    <source>
        <dbReference type="ARBA" id="ARBA00023002"/>
    </source>
</evidence>
<dbReference type="Proteomes" id="UP001519887">
    <property type="component" value="Unassembled WGS sequence"/>
</dbReference>
<dbReference type="SUPFAM" id="SSF51735">
    <property type="entry name" value="NAD(P)-binding Rossmann-fold domains"/>
    <property type="match status" value="1"/>
</dbReference>
<evidence type="ECO:0000313" key="3">
    <source>
        <dbReference type="EMBL" id="MBW7461990.1"/>
    </source>
</evidence>
<evidence type="ECO:0000256" key="1">
    <source>
        <dbReference type="ARBA" id="ARBA00006484"/>
    </source>
</evidence>
<dbReference type="EMBL" id="JAHZIK010003473">
    <property type="protein sequence ID" value="MBW7461990.1"/>
    <property type="molecule type" value="Genomic_DNA"/>
</dbReference>
<dbReference type="PANTHER" id="PTHR43639">
    <property type="entry name" value="OXIDOREDUCTASE, SHORT-CHAIN DEHYDROGENASE/REDUCTASE FAMILY (AFU_ORTHOLOGUE AFUA_5G02870)"/>
    <property type="match status" value="1"/>
</dbReference>
<comment type="caution">
    <text evidence="3">The sequence shown here is derived from an EMBL/GenBank/DDBJ whole genome shotgun (WGS) entry which is preliminary data.</text>
</comment>
<reference evidence="3 4" key="1">
    <citation type="submission" date="2021-07" db="EMBL/GenBank/DDBJ databases">
        <title>Paenibacillus radiodurans sp. nov., isolated from the southeastern edge of Tengger Desert.</title>
        <authorList>
            <person name="Zhang G."/>
        </authorList>
    </citation>
    <scope>NUCLEOTIDE SEQUENCE [LARGE SCALE GENOMIC DNA]</scope>
    <source>
        <strain evidence="3 4">CCM 7311</strain>
    </source>
</reference>
<dbReference type="InterPro" id="IPR036291">
    <property type="entry name" value="NAD(P)-bd_dom_sf"/>
</dbReference>
<dbReference type="InterPro" id="IPR002347">
    <property type="entry name" value="SDR_fam"/>
</dbReference>
<feature type="non-terminal residue" evidence="3">
    <location>
        <position position="1"/>
    </location>
</feature>
<dbReference type="Pfam" id="PF00106">
    <property type="entry name" value="adh_short"/>
    <property type="match status" value="1"/>
</dbReference>
<accession>A0ABS7CMR6</accession>
<dbReference type="CDD" id="cd05233">
    <property type="entry name" value="SDR_c"/>
    <property type="match status" value="1"/>
</dbReference>
<evidence type="ECO:0000313" key="4">
    <source>
        <dbReference type="Proteomes" id="UP001519887"/>
    </source>
</evidence>
<name>A0ABS7CMR6_9BACL</name>
<dbReference type="PRINTS" id="PR00081">
    <property type="entry name" value="GDHRDH"/>
</dbReference>
<comment type="similarity">
    <text evidence="1">Belongs to the short-chain dehydrogenases/reductases (SDR) family.</text>
</comment>